<dbReference type="AlphaFoldDB" id="A0A8B6FWI0"/>
<evidence type="ECO:0000313" key="1">
    <source>
        <dbReference type="EMBL" id="VDI55830.1"/>
    </source>
</evidence>
<reference evidence="1" key="1">
    <citation type="submission" date="2018-11" db="EMBL/GenBank/DDBJ databases">
        <authorList>
            <person name="Alioto T."/>
            <person name="Alioto T."/>
        </authorList>
    </citation>
    <scope>NUCLEOTIDE SEQUENCE</scope>
</reference>
<dbReference type="OrthoDB" id="5988093at2759"/>
<proteinExistence type="predicted"/>
<sequence length="213" mass="24735">MVISYKIEKQTYPNYLKFHPKSKSRLNYEAINNNKRDHGTEIQDYDYRVQNATDASKLFLPVAITQYKDLNSCSLSSLSEIIIFNVDIIPKETIDILIEVCSNIRDIWKRCDFTQWDEAKFFYSFKLMEEFVKKLQLTDDEESIVLGNLNRWKDTVNLPQSSDAPRVIRSEIKPEPTSTAYTVNFPQSSDAPRVIRSEIKPEPTSTAYTGKLM</sequence>
<protein>
    <submittedName>
        <fullName evidence="1">Uncharacterized protein</fullName>
    </submittedName>
</protein>
<dbReference type="EMBL" id="UYJE01007547">
    <property type="protein sequence ID" value="VDI55830.1"/>
    <property type="molecule type" value="Genomic_DNA"/>
</dbReference>
<evidence type="ECO:0000313" key="2">
    <source>
        <dbReference type="Proteomes" id="UP000596742"/>
    </source>
</evidence>
<keyword evidence="2" id="KW-1185">Reference proteome</keyword>
<comment type="caution">
    <text evidence="1">The sequence shown here is derived from an EMBL/GenBank/DDBJ whole genome shotgun (WGS) entry which is preliminary data.</text>
</comment>
<gene>
    <name evidence="1" type="ORF">MGAL_10B031248</name>
</gene>
<dbReference type="Proteomes" id="UP000596742">
    <property type="component" value="Unassembled WGS sequence"/>
</dbReference>
<organism evidence="1 2">
    <name type="scientific">Mytilus galloprovincialis</name>
    <name type="common">Mediterranean mussel</name>
    <dbReference type="NCBI Taxonomy" id="29158"/>
    <lineage>
        <taxon>Eukaryota</taxon>
        <taxon>Metazoa</taxon>
        <taxon>Spiralia</taxon>
        <taxon>Lophotrochozoa</taxon>
        <taxon>Mollusca</taxon>
        <taxon>Bivalvia</taxon>
        <taxon>Autobranchia</taxon>
        <taxon>Pteriomorphia</taxon>
        <taxon>Mytilida</taxon>
        <taxon>Mytiloidea</taxon>
        <taxon>Mytilidae</taxon>
        <taxon>Mytilinae</taxon>
        <taxon>Mytilus</taxon>
    </lineage>
</organism>
<name>A0A8B6FWI0_MYTGA</name>
<accession>A0A8B6FWI0</accession>